<proteinExistence type="predicted"/>
<gene>
    <name evidence="1" type="ORF">BN980_GECA01s04586g</name>
</gene>
<accession>A0A0J9X2P6</accession>
<comment type="caution">
    <text evidence="1">The sequence shown here is derived from an EMBL/GenBank/DDBJ whole genome shotgun (WGS) entry which is preliminary data.</text>
</comment>
<dbReference type="AlphaFoldDB" id="A0A0J9X2P6"/>
<protein>
    <submittedName>
        <fullName evidence="1">Uncharacterized protein</fullName>
    </submittedName>
</protein>
<name>A0A0J9X2P6_GEOCN</name>
<keyword evidence="2" id="KW-1185">Reference proteome</keyword>
<evidence type="ECO:0000313" key="2">
    <source>
        <dbReference type="Proteomes" id="UP000242525"/>
    </source>
</evidence>
<organism evidence="1 2">
    <name type="scientific">Geotrichum candidum</name>
    <name type="common">Oospora lactis</name>
    <name type="synonym">Dipodascus geotrichum</name>
    <dbReference type="NCBI Taxonomy" id="1173061"/>
    <lineage>
        <taxon>Eukaryota</taxon>
        <taxon>Fungi</taxon>
        <taxon>Dikarya</taxon>
        <taxon>Ascomycota</taxon>
        <taxon>Saccharomycotina</taxon>
        <taxon>Dipodascomycetes</taxon>
        <taxon>Dipodascales</taxon>
        <taxon>Dipodascaceae</taxon>
        <taxon>Geotrichum</taxon>
    </lineage>
</organism>
<dbReference type="Proteomes" id="UP000242525">
    <property type="component" value="Unassembled WGS sequence"/>
</dbReference>
<evidence type="ECO:0000313" key="1">
    <source>
        <dbReference type="EMBL" id="CDO51333.1"/>
    </source>
</evidence>
<sequence length="496" mass="56969">MSLAGVSPTLHKIISDPSVDALIFKPMLYRINPDVDLDILYTIPPEDFNGLNLRPWRQACLAYLKMEDNINHGLKVYKHRGNDPHVAVKNRIPNQFTPVTSFSSTMSHSSLTNGFIHSTITIRDLEDDFVRRAVVRFDFEHQTYRVISAGSTDRSAESLIYNDPTLPSDKRWDFSYLDHPRILTQIDNNTFVLAGVINNQTFVSAKTHERELWRVQVPAFGPNQLTATKNYVVDISLFPSFRLFDIKTGEDVASGTLPFTKSGVATTMETHLIVCHGQRLYAITWSKLIEVCEDLKKLDEPDAHGEDDPVVSDSKNDLVDISWWTLLADLDEFFVERDSIYKDFTFFGNSFGHRFIALEHFNFEYMRCYLIDLYKGTLTKYIMPSLKPEETPNETYNFLQSDIIEPDPDEPHALVPGKDAGIDHNWTDPMKQSLVTDNPTILDTFYNDSRQAIYCWMVDAYGRAVFLSTTVLTQLGRLFIQQHRDEEESFSKYLKV</sequence>
<reference evidence="1" key="1">
    <citation type="submission" date="2014-03" db="EMBL/GenBank/DDBJ databases">
        <authorList>
            <person name="Casaregola S."/>
        </authorList>
    </citation>
    <scope>NUCLEOTIDE SEQUENCE [LARGE SCALE GENOMIC DNA]</scope>
    <source>
        <strain evidence="1">CLIB 918</strain>
    </source>
</reference>
<dbReference type="EMBL" id="CCBN010000001">
    <property type="protein sequence ID" value="CDO51333.1"/>
    <property type="molecule type" value="Genomic_DNA"/>
</dbReference>